<dbReference type="InterPro" id="IPR046360">
    <property type="entry name" value="T-box_DNA-bd"/>
</dbReference>
<dbReference type="PROSITE" id="PS01264">
    <property type="entry name" value="TBOX_2"/>
    <property type="match status" value="1"/>
</dbReference>
<keyword evidence="10 14" id="KW-0539">Nucleus</keyword>
<dbReference type="GO" id="GO:0005634">
    <property type="term" value="C:nucleus"/>
    <property type="evidence" value="ECO:0007669"/>
    <property type="project" value="UniProtKB-SubCell"/>
</dbReference>
<dbReference type="PRINTS" id="PR00937">
    <property type="entry name" value="TBOX"/>
</dbReference>
<dbReference type="Ensembl" id="ENSSTUT00000044617.1">
    <property type="protein sequence ID" value="ENSSTUP00000042724.1"/>
    <property type="gene ID" value="ENSSTUG00000018067.1"/>
</dbReference>
<comment type="subcellular location">
    <subcellularLocation>
        <location evidence="1 14">Nucleus</location>
    </subcellularLocation>
</comment>
<dbReference type="GO" id="GO:0000981">
    <property type="term" value="F:DNA-binding transcription factor activity, RNA polymerase II-specific"/>
    <property type="evidence" value="ECO:0007669"/>
    <property type="project" value="TreeGrafter"/>
</dbReference>
<dbReference type="GO" id="GO:0072676">
    <property type="term" value="P:lymphocyte migration"/>
    <property type="evidence" value="ECO:0007669"/>
    <property type="project" value="UniProtKB-ARBA"/>
</dbReference>
<reference evidence="17" key="1">
    <citation type="submission" date="2025-08" db="UniProtKB">
        <authorList>
            <consortium name="Ensembl"/>
        </authorList>
    </citation>
    <scope>IDENTIFICATION</scope>
</reference>
<dbReference type="SUPFAM" id="SSF49417">
    <property type="entry name" value="p53-like transcription factors"/>
    <property type="match status" value="1"/>
</dbReference>
<dbReference type="Pfam" id="PF16176">
    <property type="entry name" value="T-box_assoc"/>
    <property type="match status" value="1"/>
</dbReference>
<dbReference type="GeneTree" id="ENSGT00940000156994"/>
<keyword evidence="18" id="KW-1185">Reference proteome</keyword>
<evidence type="ECO:0000256" key="2">
    <source>
        <dbReference type="ARBA" id="ARBA00022491"/>
    </source>
</evidence>
<dbReference type="GO" id="GO:0000978">
    <property type="term" value="F:RNA polymerase II cis-regulatory region sequence-specific DNA binding"/>
    <property type="evidence" value="ECO:0007669"/>
    <property type="project" value="InterPro"/>
</dbReference>
<dbReference type="Gene3D" id="2.60.40.820">
    <property type="entry name" value="Transcription factor, T-box"/>
    <property type="match status" value="1"/>
</dbReference>
<evidence type="ECO:0000256" key="7">
    <source>
        <dbReference type="ARBA" id="ARBA00023125"/>
    </source>
</evidence>
<feature type="compositionally biased region" description="Polar residues" evidence="15">
    <location>
        <begin position="467"/>
        <end position="484"/>
    </location>
</feature>
<dbReference type="GO" id="GO:0010975">
    <property type="term" value="P:regulation of neuron projection development"/>
    <property type="evidence" value="ECO:0007669"/>
    <property type="project" value="TreeGrafter"/>
</dbReference>
<dbReference type="GO" id="GO:0001708">
    <property type="term" value="P:cell fate specification"/>
    <property type="evidence" value="ECO:0007669"/>
    <property type="project" value="TreeGrafter"/>
</dbReference>
<keyword evidence="8" id="KW-0010">Activator</keyword>
<keyword evidence="6" id="KW-0805">Transcription regulation</keyword>
<feature type="domain" description="T-box" evidence="16">
    <location>
        <begin position="205"/>
        <end position="371"/>
    </location>
</feature>
<evidence type="ECO:0000256" key="5">
    <source>
        <dbReference type="ARBA" id="ARBA00022843"/>
    </source>
</evidence>
<evidence type="ECO:0000256" key="8">
    <source>
        <dbReference type="ARBA" id="ARBA00023159"/>
    </source>
</evidence>
<dbReference type="PANTHER" id="PTHR11267">
    <property type="entry name" value="T-BOX PROTEIN-RELATED"/>
    <property type="match status" value="1"/>
</dbReference>
<evidence type="ECO:0000256" key="10">
    <source>
        <dbReference type="ARBA" id="ARBA00023242"/>
    </source>
</evidence>
<keyword evidence="7 14" id="KW-0238">DNA-binding</keyword>
<dbReference type="PANTHER" id="PTHR11267:SF88">
    <property type="entry name" value="T-BOX BRAIN PROTEIN 1"/>
    <property type="match status" value="1"/>
</dbReference>
<dbReference type="InterPro" id="IPR032385">
    <property type="entry name" value="T-box_assoc"/>
</dbReference>
<feature type="compositionally biased region" description="Polar residues" evidence="15">
    <location>
        <begin position="643"/>
        <end position="654"/>
    </location>
</feature>
<sequence>MQLENCTSELSKKCLNVGSGYPSSDGSELSLQDHRIISASDNLERSSTLKKKSRGMTNQSEADNFPDSKDASGDVQRGKLSPDLHGVSEIRHNFDGSTGERYILSQSSQPQSVSATPSTMFPYPSQHGPAHPAFSIGSPSRYLAHHPVITNGAYNSLLTNSSPQGYPTAGYPYAQQYGHTYQGGAFYQFSSAQAGLLPGKAQVYLCNRALWLKFHRHQTEMIITKQGRRMFPFLSFNISGLDPTAHYNIFVDVILADPNHWRFQGGKWVPCGKADTNVTGNRVYMHPDSPNTGAHWMRQEISFGKLKLTNNKGGSNNTGQMVVLQSLHKYQPRLHVVEVNEDGTEDSSQPGRVQTFTFPETQFIAVTAYQNTDFVPFLHITLAVTTLAHGDSSFVCLFLPRLFSVYTGCDIDRLTPSPGDSPRSQIMPGARYAMAGSFLQDQFVNSYAKSRFHPGVGTGPGTDRSVPLSNSLLSPQQTEETTVASPQRWFVNPANNRLDFAASPYDAAAAADFAGNAATLLSYAAAGVKALPLPTTGCSNRPLGYYADPSGWGTHTPPQYCSKSSSVLSCWPTNSVGRTGTSNYLVDNADTIPTERSPIGGSNEAKPKDLSESSWIETPSSIKSIDSSDSGIFEQAKRRRISPSATPVSETVSPLKSEILPPRECEKNCVKDIGYYSFYPHS</sequence>
<evidence type="ECO:0000256" key="14">
    <source>
        <dbReference type="PROSITE-ProRule" id="PRU00201"/>
    </source>
</evidence>
<dbReference type="GO" id="GO:0045893">
    <property type="term" value="P:positive regulation of DNA-templated transcription"/>
    <property type="evidence" value="ECO:0007669"/>
    <property type="project" value="InterPro"/>
</dbReference>
<feature type="compositionally biased region" description="Basic and acidic residues" evidence="15">
    <location>
        <begin position="66"/>
        <end position="82"/>
    </location>
</feature>
<evidence type="ECO:0000313" key="17">
    <source>
        <dbReference type="Ensembl" id="ENSSTUP00000042724.1"/>
    </source>
</evidence>
<accession>A0A673Z6B2</accession>
<evidence type="ECO:0000256" key="13">
    <source>
        <dbReference type="ARBA" id="ARBA00081928"/>
    </source>
</evidence>
<evidence type="ECO:0000256" key="15">
    <source>
        <dbReference type="SAM" id="MobiDB-lite"/>
    </source>
</evidence>
<dbReference type="InParanoid" id="A0A673Z6B2"/>
<evidence type="ECO:0000256" key="4">
    <source>
        <dbReference type="ARBA" id="ARBA00022553"/>
    </source>
</evidence>
<dbReference type="SMART" id="SM00425">
    <property type="entry name" value="TBOX"/>
    <property type="match status" value="1"/>
</dbReference>
<dbReference type="PROSITE" id="PS01283">
    <property type="entry name" value="TBOX_1"/>
    <property type="match status" value="1"/>
</dbReference>
<dbReference type="GO" id="GO:0045892">
    <property type="term" value="P:negative regulation of DNA-templated transcription"/>
    <property type="evidence" value="ECO:0007669"/>
    <property type="project" value="UniProtKB-ARBA"/>
</dbReference>
<reference evidence="17" key="2">
    <citation type="submission" date="2025-09" db="UniProtKB">
        <authorList>
            <consortium name="Ensembl"/>
        </authorList>
    </citation>
    <scope>IDENTIFICATION</scope>
</reference>
<keyword evidence="5" id="KW-0832">Ubl conjugation</keyword>
<dbReference type="Proteomes" id="UP000472277">
    <property type="component" value="Chromosome 20"/>
</dbReference>
<evidence type="ECO:0000256" key="12">
    <source>
        <dbReference type="ARBA" id="ARBA00078344"/>
    </source>
</evidence>
<keyword evidence="9" id="KW-0804">Transcription</keyword>
<evidence type="ECO:0000256" key="9">
    <source>
        <dbReference type="ARBA" id="ARBA00023163"/>
    </source>
</evidence>
<dbReference type="PROSITE" id="PS50252">
    <property type="entry name" value="TBOX_3"/>
    <property type="match status" value="1"/>
</dbReference>
<dbReference type="InterPro" id="IPR036960">
    <property type="entry name" value="T-box_sf"/>
</dbReference>
<dbReference type="InterPro" id="IPR018186">
    <property type="entry name" value="TF_T-box_CS"/>
</dbReference>
<name>A0A673Z6B2_SALTR</name>
<feature type="compositionally biased region" description="Low complexity" evidence="15">
    <location>
        <begin position="620"/>
        <end position="630"/>
    </location>
</feature>
<feature type="region of interest" description="Disordered" evidence="15">
    <location>
        <begin position="591"/>
        <end position="655"/>
    </location>
</feature>
<dbReference type="GO" id="GO:0021902">
    <property type="term" value="P:commitment of neuronal cell to specific neuron type in forebrain"/>
    <property type="evidence" value="ECO:0007669"/>
    <property type="project" value="TreeGrafter"/>
</dbReference>
<dbReference type="InterPro" id="IPR001699">
    <property type="entry name" value="TF_T-box"/>
</dbReference>
<gene>
    <name evidence="17" type="primary">TBR1</name>
    <name evidence="17" type="synonym">LOC115156067</name>
</gene>
<dbReference type="AlphaFoldDB" id="A0A673Z6B2"/>
<dbReference type="Pfam" id="PF00907">
    <property type="entry name" value="T-box"/>
    <property type="match status" value="1"/>
</dbReference>
<protein>
    <recommendedName>
        <fullName evidence="11">T-box transcription factor TBX21</fullName>
    </recommendedName>
    <alternativeName>
        <fullName evidence="12">T-cell-specific T-box transcription factor T-bet</fullName>
    </alternativeName>
    <alternativeName>
        <fullName evidence="13">Transcription factor TBLYM</fullName>
    </alternativeName>
</protein>
<keyword evidence="2" id="KW-0678">Repressor</keyword>
<feature type="compositionally biased region" description="Polar residues" evidence="15">
    <location>
        <begin position="21"/>
        <end position="30"/>
    </location>
</feature>
<dbReference type="FunCoup" id="A0A673Z6B2">
    <property type="interactions" value="1394"/>
</dbReference>
<organism evidence="17 18">
    <name type="scientific">Salmo trutta</name>
    <name type="common">Brown trout</name>
    <dbReference type="NCBI Taxonomy" id="8032"/>
    <lineage>
        <taxon>Eukaryota</taxon>
        <taxon>Metazoa</taxon>
        <taxon>Chordata</taxon>
        <taxon>Craniata</taxon>
        <taxon>Vertebrata</taxon>
        <taxon>Euteleostomi</taxon>
        <taxon>Actinopterygii</taxon>
        <taxon>Neopterygii</taxon>
        <taxon>Teleostei</taxon>
        <taxon>Protacanthopterygii</taxon>
        <taxon>Salmoniformes</taxon>
        <taxon>Salmonidae</taxon>
        <taxon>Salmoninae</taxon>
        <taxon>Salmo</taxon>
    </lineage>
</organism>
<evidence type="ECO:0000313" key="18">
    <source>
        <dbReference type="Proteomes" id="UP000472277"/>
    </source>
</evidence>
<dbReference type="GO" id="GO:0000785">
    <property type="term" value="C:chromatin"/>
    <property type="evidence" value="ECO:0007669"/>
    <property type="project" value="TreeGrafter"/>
</dbReference>
<keyword evidence="3" id="KW-1017">Isopeptide bond</keyword>
<evidence type="ECO:0000256" key="1">
    <source>
        <dbReference type="ARBA" id="ARBA00004123"/>
    </source>
</evidence>
<dbReference type="FunFam" id="2.60.40.820:FF:000011">
    <property type="entry name" value="T-box transcription factor TBX21"/>
    <property type="match status" value="1"/>
</dbReference>
<dbReference type="InterPro" id="IPR008967">
    <property type="entry name" value="p53-like_TF_DNA-bd_sf"/>
</dbReference>
<evidence type="ECO:0000256" key="3">
    <source>
        <dbReference type="ARBA" id="ARBA00022499"/>
    </source>
</evidence>
<evidence type="ECO:0000256" key="6">
    <source>
        <dbReference type="ARBA" id="ARBA00023015"/>
    </source>
</evidence>
<feature type="region of interest" description="Disordered" evidence="15">
    <location>
        <begin position="17"/>
        <end position="82"/>
    </location>
</feature>
<dbReference type="OMA" id="LCNRVYM"/>
<feature type="region of interest" description="Disordered" evidence="15">
    <location>
        <begin position="454"/>
        <end position="484"/>
    </location>
</feature>
<comment type="caution">
    <text evidence="14">Lacks conserved residue(s) required for the propagation of feature annotation.</text>
</comment>
<proteinExistence type="predicted"/>
<evidence type="ECO:0000259" key="16">
    <source>
        <dbReference type="PROSITE" id="PS50252"/>
    </source>
</evidence>
<evidence type="ECO:0000256" key="11">
    <source>
        <dbReference type="ARBA" id="ARBA00072238"/>
    </source>
</evidence>
<keyword evidence="4" id="KW-0597">Phosphoprotein</keyword>